<gene>
    <name evidence="2" type="ORF">Vafri_4172</name>
</gene>
<evidence type="ECO:0000256" key="1">
    <source>
        <dbReference type="SAM" id="MobiDB-lite"/>
    </source>
</evidence>
<reference evidence="2" key="1">
    <citation type="journal article" date="2021" name="Proc. Natl. Acad. Sci. U.S.A.">
        <title>Three genomes in the algal genus Volvox reveal the fate of a haploid sex-determining region after a transition to homothallism.</title>
        <authorList>
            <person name="Yamamoto K."/>
            <person name="Hamaji T."/>
            <person name="Kawai-Toyooka H."/>
            <person name="Matsuzaki R."/>
            <person name="Takahashi F."/>
            <person name="Nishimura Y."/>
            <person name="Kawachi M."/>
            <person name="Noguchi H."/>
            <person name="Minakuchi Y."/>
            <person name="Umen J.G."/>
            <person name="Toyoda A."/>
            <person name="Nozaki H."/>
        </authorList>
    </citation>
    <scope>NUCLEOTIDE SEQUENCE</scope>
    <source>
        <strain evidence="2">NIES-3780</strain>
    </source>
</reference>
<dbReference type="Proteomes" id="UP000747399">
    <property type="component" value="Unassembled WGS sequence"/>
</dbReference>
<evidence type="ECO:0000313" key="2">
    <source>
        <dbReference type="EMBL" id="GIL47324.1"/>
    </source>
</evidence>
<evidence type="ECO:0008006" key="4">
    <source>
        <dbReference type="Google" id="ProtNLM"/>
    </source>
</evidence>
<feature type="region of interest" description="Disordered" evidence="1">
    <location>
        <begin position="52"/>
        <end position="122"/>
    </location>
</feature>
<proteinExistence type="predicted"/>
<feature type="compositionally biased region" description="Polar residues" evidence="1">
    <location>
        <begin position="386"/>
        <end position="404"/>
    </location>
</feature>
<dbReference type="EMBL" id="BNCO01000004">
    <property type="protein sequence ID" value="GIL47324.1"/>
    <property type="molecule type" value="Genomic_DNA"/>
</dbReference>
<feature type="compositionally biased region" description="Polar residues" evidence="1">
    <location>
        <begin position="104"/>
        <end position="120"/>
    </location>
</feature>
<organism evidence="2 3">
    <name type="scientific">Volvox africanus</name>
    <dbReference type="NCBI Taxonomy" id="51714"/>
    <lineage>
        <taxon>Eukaryota</taxon>
        <taxon>Viridiplantae</taxon>
        <taxon>Chlorophyta</taxon>
        <taxon>core chlorophytes</taxon>
        <taxon>Chlorophyceae</taxon>
        <taxon>CS clade</taxon>
        <taxon>Chlamydomonadales</taxon>
        <taxon>Volvocaceae</taxon>
        <taxon>Volvox</taxon>
    </lineage>
</organism>
<dbReference type="AlphaFoldDB" id="A0A8J4ATH0"/>
<evidence type="ECO:0000313" key="3">
    <source>
        <dbReference type="Proteomes" id="UP000747399"/>
    </source>
</evidence>
<feature type="compositionally biased region" description="Polar residues" evidence="1">
    <location>
        <begin position="355"/>
        <end position="372"/>
    </location>
</feature>
<sequence>MSVHINLREDMNHVEELRALLRPHAGTVTTPEPQCTGPPLVQSVVDFPLASESSERKLGEEEEGQSQDELLSEAKEYPTLQTESSEEEELSGSVGKEPKARALQSDSVSASKPMSAASNPDSESDFDFDFDFEMGFPLPVMPTFSPKHFPAFKTVAIQAMQMMRLCFRFQEGKVPVEETIDLLSIFPEPNTTYDLWHQSIMKDLKKNAATWLREKTGIPSLELDGESLMTYYLEMLDEYFEPERRRMSLSEYARLKQGKLSPFLYYQKLQLMLPYIRTMYGGPEIAQRYVDGLNADVRERVVAKFRDVHSFELFHHLEEIAEYAQRIWIQAANSDDSRLNARVSKTRKGEMRAQSAKTTSRYYCSHHGPNSSHDSRDCRVLHGKRTTASSSADNRSHQSVGRGN</sequence>
<name>A0A8J4ATH0_9CHLO</name>
<accession>A0A8J4ATH0</accession>
<comment type="caution">
    <text evidence="2">The sequence shown here is derived from an EMBL/GenBank/DDBJ whole genome shotgun (WGS) entry which is preliminary data.</text>
</comment>
<feature type="region of interest" description="Disordered" evidence="1">
    <location>
        <begin position="339"/>
        <end position="404"/>
    </location>
</feature>
<keyword evidence="3" id="KW-1185">Reference proteome</keyword>
<protein>
    <recommendedName>
        <fullName evidence="4">Retrotransposon gag domain-containing protein</fullName>
    </recommendedName>
</protein>